<keyword evidence="1" id="KW-0614">Plasmid</keyword>
<geneLocation type="plasmid" evidence="1">
    <name>pVC1447</name>
</geneLocation>
<proteinExistence type="predicted"/>
<sequence>MTVMYKQDIEKGIELLKLCSKLQSEKDGVDRPEPLVIDKSKVLDQFARDVSTSITYMSSLFKLIPMMENLTELGRKLEKEGKIEVSLGQDYSIAALNFVMSEHGMTPETTQE</sequence>
<dbReference type="EMBL" id="KM083064">
    <property type="protein sequence ID" value="AIW55875.1"/>
    <property type="molecule type" value="Genomic_DNA"/>
</dbReference>
<evidence type="ECO:0000313" key="1">
    <source>
        <dbReference type="EMBL" id="AIW55875.1"/>
    </source>
</evidence>
<protein>
    <submittedName>
        <fullName evidence="1">Uncharacterized protein</fullName>
    </submittedName>
</protein>
<organism evidence="1">
    <name type="scientific">Vibrio cholerae</name>
    <dbReference type="NCBI Taxonomy" id="666"/>
    <lineage>
        <taxon>Bacteria</taxon>
        <taxon>Pseudomonadati</taxon>
        <taxon>Pseudomonadota</taxon>
        <taxon>Gammaproteobacteria</taxon>
        <taxon>Vibrionales</taxon>
        <taxon>Vibrionaceae</taxon>
        <taxon>Vibrio</taxon>
    </lineage>
</organism>
<name>A0A0A7DR00_VIBCL</name>
<reference evidence="1" key="1">
    <citation type="journal article" date="2015" name="Int. J. Antimicrob. Agents">
        <title>IncA/C plasmids harboured in serious multidrug-resistant Vibrio cholerae serogroup O139 strains in China.</title>
        <authorList>
            <person name="Wang R."/>
            <person name="Yu D."/>
            <person name="Zhu L."/>
            <person name="Li J."/>
            <person name="Yue J."/>
            <person name="Kan B."/>
        </authorList>
    </citation>
    <scope>NUCLEOTIDE SEQUENCE</scope>
    <source>
        <strain evidence="1">ICDC-1447</strain>
        <plasmid evidence="1">pVC1447</plasmid>
    </source>
</reference>
<accession>A0A0A7DR00</accession>
<dbReference type="AlphaFoldDB" id="A0A0A7DR00"/>